<feature type="domain" description="PPIase FKBP-type" evidence="3">
    <location>
        <begin position="106"/>
        <end position="211"/>
    </location>
</feature>
<protein>
    <recommendedName>
        <fullName evidence="1">peptidylprolyl isomerase</fullName>
        <ecNumber evidence="1">5.2.1.8</ecNumber>
    </recommendedName>
</protein>
<sequence length="246" mass="25068">MIHVAGAPLTRWNSARSPAHGRAHHWSAPSQPKLCAARRLHGVTPSAPAAPAASTTTAAPSRRSLMIASPLLLLGGWLAGAGHAEDAGITILSETPGIGKHPAASGDLLLFHYVGTLESTGQVFDSTRGGLNYRDGGEGVLRPAAVQLGGSPVPGICQGLRIGLTGMTVGGKRTFTVPSELGFRGATVGAPYALVPGGSSLRYEVELLRLSARGPDELTTGISQCGTGGASESVAACSKIEYAEFV</sequence>
<dbReference type="GO" id="GO:0003755">
    <property type="term" value="F:peptidyl-prolyl cis-trans isomerase activity"/>
    <property type="evidence" value="ECO:0007669"/>
    <property type="project" value="UniProtKB-KW"/>
</dbReference>
<dbReference type="AlphaFoldDB" id="A0A7R9V545"/>
<reference evidence="4" key="1">
    <citation type="submission" date="2021-01" db="EMBL/GenBank/DDBJ databases">
        <authorList>
            <person name="Corre E."/>
            <person name="Pelletier E."/>
            <person name="Niang G."/>
            <person name="Scheremetjew M."/>
            <person name="Finn R."/>
            <person name="Kale V."/>
            <person name="Holt S."/>
            <person name="Cochrane G."/>
            <person name="Meng A."/>
            <person name="Brown T."/>
            <person name="Cohen L."/>
        </authorList>
    </citation>
    <scope>NUCLEOTIDE SEQUENCE</scope>
    <source>
        <strain evidence="4">CCMP219</strain>
    </source>
</reference>
<evidence type="ECO:0000256" key="1">
    <source>
        <dbReference type="PROSITE-ProRule" id="PRU00277"/>
    </source>
</evidence>
<dbReference type="PANTHER" id="PTHR47598:SF1">
    <property type="entry name" value="PEPTIDYL-PROLYL CIS-TRANS ISOMERASE FKBP17-2, CHLOROPLASTIC"/>
    <property type="match status" value="1"/>
</dbReference>
<dbReference type="GO" id="GO:0009507">
    <property type="term" value="C:chloroplast"/>
    <property type="evidence" value="ECO:0007669"/>
    <property type="project" value="TreeGrafter"/>
</dbReference>
<dbReference type="InterPro" id="IPR053111">
    <property type="entry name" value="Chloro_FKBP-type_PPIase"/>
</dbReference>
<name>A0A7R9V545_9CHLO</name>
<dbReference type="EC" id="5.2.1.8" evidence="1"/>
<accession>A0A7R9V545</accession>
<gene>
    <name evidence="4" type="ORF">CEUR00632_LOCUS4899</name>
</gene>
<keyword evidence="1" id="KW-0413">Isomerase</keyword>
<keyword evidence="1" id="KW-0697">Rotamase</keyword>
<dbReference type="PROSITE" id="PS50059">
    <property type="entry name" value="FKBP_PPIASE"/>
    <property type="match status" value="1"/>
</dbReference>
<dbReference type="Gene3D" id="3.10.50.40">
    <property type="match status" value="1"/>
</dbReference>
<dbReference type="EMBL" id="HBEC01010701">
    <property type="protein sequence ID" value="CAD8284861.1"/>
    <property type="molecule type" value="Transcribed_RNA"/>
</dbReference>
<dbReference type="SUPFAM" id="SSF54534">
    <property type="entry name" value="FKBP-like"/>
    <property type="match status" value="1"/>
</dbReference>
<dbReference type="InterPro" id="IPR001179">
    <property type="entry name" value="PPIase_FKBP_dom"/>
</dbReference>
<organism evidence="4">
    <name type="scientific">Chlamydomonas euryale</name>
    <dbReference type="NCBI Taxonomy" id="1486919"/>
    <lineage>
        <taxon>Eukaryota</taxon>
        <taxon>Viridiplantae</taxon>
        <taxon>Chlorophyta</taxon>
        <taxon>core chlorophytes</taxon>
        <taxon>Chlorophyceae</taxon>
        <taxon>CS clade</taxon>
        <taxon>Chlamydomonadales</taxon>
        <taxon>Chlamydomonadaceae</taxon>
        <taxon>Chlamydomonas</taxon>
    </lineage>
</organism>
<dbReference type="InterPro" id="IPR046357">
    <property type="entry name" value="PPIase_dom_sf"/>
</dbReference>
<proteinExistence type="predicted"/>
<comment type="catalytic activity">
    <reaction evidence="1">
        <text>[protein]-peptidylproline (omega=180) = [protein]-peptidylproline (omega=0)</text>
        <dbReference type="Rhea" id="RHEA:16237"/>
        <dbReference type="Rhea" id="RHEA-COMP:10747"/>
        <dbReference type="Rhea" id="RHEA-COMP:10748"/>
        <dbReference type="ChEBI" id="CHEBI:83833"/>
        <dbReference type="ChEBI" id="CHEBI:83834"/>
        <dbReference type="EC" id="5.2.1.8"/>
    </reaction>
</comment>
<dbReference type="Pfam" id="PF00254">
    <property type="entry name" value="FKBP_C"/>
    <property type="match status" value="1"/>
</dbReference>
<dbReference type="PANTHER" id="PTHR47598">
    <property type="entry name" value="PEPTIDYL-PROLYL CIS-TRANS ISOMERASE FKBP17-2, CHLOROPLASTIC"/>
    <property type="match status" value="1"/>
</dbReference>
<feature type="region of interest" description="Disordered" evidence="2">
    <location>
        <begin position="1"/>
        <end position="28"/>
    </location>
</feature>
<evidence type="ECO:0000259" key="3">
    <source>
        <dbReference type="PROSITE" id="PS50059"/>
    </source>
</evidence>
<evidence type="ECO:0000256" key="2">
    <source>
        <dbReference type="SAM" id="MobiDB-lite"/>
    </source>
</evidence>
<evidence type="ECO:0000313" key="4">
    <source>
        <dbReference type="EMBL" id="CAD8284861.1"/>
    </source>
</evidence>